<dbReference type="CDD" id="cd00082">
    <property type="entry name" value="HisKA"/>
    <property type="match status" value="1"/>
</dbReference>
<dbReference type="InterPro" id="IPR050980">
    <property type="entry name" value="2C_sensor_his_kinase"/>
</dbReference>
<dbReference type="InterPro" id="IPR003660">
    <property type="entry name" value="HAMP_dom"/>
</dbReference>
<dbReference type="PROSITE" id="PS50885">
    <property type="entry name" value="HAMP"/>
    <property type="match status" value="1"/>
</dbReference>
<feature type="domain" description="HAMP" evidence="12">
    <location>
        <begin position="205"/>
        <end position="257"/>
    </location>
</feature>
<dbReference type="SMART" id="SM00387">
    <property type="entry name" value="HATPase_c"/>
    <property type="match status" value="1"/>
</dbReference>
<dbReference type="CDD" id="cd06225">
    <property type="entry name" value="HAMP"/>
    <property type="match status" value="1"/>
</dbReference>
<evidence type="ECO:0000313" key="14">
    <source>
        <dbReference type="Proteomes" id="UP000249061"/>
    </source>
</evidence>
<sequence>MSLRARLLLAFLLPALLVLAVGGYLLFRASRNTLEEELGRSLAAIAASVASQLKAERVLSIEAGDASGEGSRTWRSLNTQLVDVKERTRVRRIYVVDAQRRARLDAGGKLETMAEATELLRDPAEVQRALDGRLSWSQVLFEGNDGLLYKTGYAPLLADGRAVGLVAVEGSAQFFGPLRQLRNAFIVLSALTLLLLAIAAFVMARGIATPLERLVSAALRIGRGDLSTPVTGEPTREIGILSRELEAMRQAIESRDRQLKLMLGGVAHEVKNPLGGMELFAGLLDEELASAQPNNEDAREHLVKIRRELQYLKRIVEDFLAFAKEQRVQLATVEARTLLEGAAQHMSGEAESRGVTVSVDAQPGNVEVDASLMTSALVNLVKNAVQISTAGQTVTIRGRVDGARYELSVHDDGPGISTDLQARIFEPFFTTREKGTGLGLPLAKKLAEAHRGTLTLESTPGSTTFRLSLPRKS</sequence>
<evidence type="ECO:0000256" key="2">
    <source>
        <dbReference type="ARBA" id="ARBA00004651"/>
    </source>
</evidence>
<evidence type="ECO:0000256" key="9">
    <source>
        <dbReference type="ARBA" id="ARBA00022840"/>
    </source>
</evidence>
<comment type="subcellular location">
    <subcellularLocation>
        <location evidence="2">Cell membrane</location>
        <topology evidence="2">Multi-pass membrane protein</topology>
    </subcellularLocation>
</comment>
<dbReference type="SUPFAM" id="SSF158472">
    <property type="entry name" value="HAMP domain-like"/>
    <property type="match status" value="1"/>
</dbReference>
<dbReference type="EMBL" id="QFQP01000007">
    <property type="protein sequence ID" value="PZR14521.1"/>
    <property type="molecule type" value="Genomic_DNA"/>
</dbReference>
<accession>A0A2W5VV97</accession>
<dbReference type="InterPro" id="IPR003594">
    <property type="entry name" value="HATPase_dom"/>
</dbReference>
<evidence type="ECO:0000256" key="6">
    <source>
        <dbReference type="ARBA" id="ARBA00022679"/>
    </source>
</evidence>
<proteinExistence type="predicted"/>
<keyword evidence="6" id="KW-0808">Transferase</keyword>
<protein>
    <recommendedName>
        <fullName evidence="3">histidine kinase</fullName>
        <ecNumber evidence="3">2.7.13.3</ecNumber>
    </recommendedName>
</protein>
<organism evidence="13 14">
    <name type="scientific">Archangium gephyra</name>
    <dbReference type="NCBI Taxonomy" id="48"/>
    <lineage>
        <taxon>Bacteria</taxon>
        <taxon>Pseudomonadati</taxon>
        <taxon>Myxococcota</taxon>
        <taxon>Myxococcia</taxon>
        <taxon>Myxococcales</taxon>
        <taxon>Cystobacterineae</taxon>
        <taxon>Archangiaceae</taxon>
        <taxon>Archangium</taxon>
    </lineage>
</organism>
<dbReference type="InterPro" id="IPR003661">
    <property type="entry name" value="HisK_dim/P_dom"/>
</dbReference>
<dbReference type="Gene3D" id="3.30.565.10">
    <property type="entry name" value="Histidine kinase-like ATPase, C-terminal domain"/>
    <property type="match status" value="1"/>
</dbReference>
<dbReference type="PANTHER" id="PTHR44936:SF10">
    <property type="entry name" value="SENSOR PROTEIN RSTB"/>
    <property type="match status" value="1"/>
</dbReference>
<keyword evidence="5" id="KW-0597">Phosphoprotein</keyword>
<evidence type="ECO:0000256" key="8">
    <source>
        <dbReference type="ARBA" id="ARBA00022777"/>
    </source>
</evidence>
<dbReference type="GO" id="GO:0005886">
    <property type="term" value="C:plasma membrane"/>
    <property type="evidence" value="ECO:0007669"/>
    <property type="project" value="UniProtKB-SubCell"/>
</dbReference>
<dbReference type="AlphaFoldDB" id="A0A2W5VV97"/>
<dbReference type="Proteomes" id="UP000249061">
    <property type="component" value="Unassembled WGS sequence"/>
</dbReference>
<dbReference type="Gene3D" id="1.10.287.130">
    <property type="match status" value="1"/>
</dbReference>
<dbReference type="InterPro" id="IPR004358">
    <property type="entry name" value="Sig_transdc_His_kin-like_C"/>
</dbReference>
<evidence type="ECO:0000256" key="1">
    <source>
        <dbReference type="ARBA" id="ARBA00000085"/>
    </source>
</evidence>
<dbReference type="SUPFAM" id="SSF47384">
    <property type="entry name" value="Homodimeric domain of signal transducing histidine kinase"/>
    <property type="match status" value="1"/>
</dbReference>
<dbReference type="SMART" id="SM00304">
    <property type="entry name" value="HAMP"/>
    <property type="match status" value="1"/>
</dbReference>
<dbReference type="InterPro" id="IPR036890">
    <property type="entry name" value="HATPase_C_sf"/>
</dbReference>
<dbReference type="InterPro" id="IPR036097">
    <property type="entry name" value="HisK_dim/P_sf"/>
</dbReference>
<evidence type="ECO:0000256" key="3">
    <source>
        <dbReference type="ARBA" id="ARBA00012438"/>
    </source>
</evidence>
<dbReference type="PANTHER" id="PTHR44936">
    <property type="entry name" value="SENSOR PROTEIN CREC"/>
    <property type="match status" value="1"/>
</dbReference>
<evidence type="ECO:0000256" key="4">
    <source>
        <dbReference type="ARBA" id="ARBA00022475"/>
    </source>
</evidence>
<feature type="transmembrane region" description="Helical" evidence="10">
    <location>
        <begin position="184"/>
        <end position="204"/>
    </location>
</feature>
<name>A0A2W5VV97_9BACT</name>
<keyword evidence="7" id="KW-0547">Nucleotide-binding</keyword>
<comment type="catalytic activity">
    <reaction evidence="1">
        <text>ATP + protein L-histidine = ADP + protein N-phospho-L-histidine.</text>
        <dbReference type="EC" id="2.7.13.3"/>
    </reaction>
</comment>
<evidence type="ECO:0000259" key="11">
    <source>
        <dbReference type="PROSITE" id="PS50109"/>
    </source>
</evidence>
<dbReference type="Gene3D" id="6.10.340.10">
    <property type="match status" value="1"/>
</dbReference>
<keyword evidence="9" id="KW-0067">ATP-binding</keyword>
<dbReference type="EC" id="2.7.13.3" evidence="3"/>
<feature type="domain" description="Histidine kinase" evidence="11">
    <location>
        <begin position="265"/>
        <end position="473"/>
    </location>
</feature>
<dbReference type="Pfam" id="PF02518">
    <property type="entry name" value="HATPase_c"/>
    <property type="match status" value="1"/>
</dbReference>
<evidence type="ECO:0000256" key="10">
    <source>
        <dbReference type="SAM" id="Phobius"/>
    </source>
</evidence>
<dbReference type="SUPFAM" id="SSF55874">
    <property type="entry name" value="ATPase domain of HSP90 chaperone/DNA topoisomerase II/histidine kinase"/>
    <property type="match status" value="1"/>
</dbReference>
<dbReference type="PROSITE" id="PS50109">
    <property type="entry name" value="HIS_KIN"/>
    <property type="match status" value="1"/>
</dbReference>
<dbReference type="CDD" id="cd00075">
    <property type="entry name" value="HATPase"/>
    <property type="match status" value="1"/>
</dbReference>
<gene>
    <name evidence="13" type="ORF">DI536_10735</name>
</gene>
<evidence type="ECO:0000256" key="7">
    <source>
        <dbReference type="ARBA" id="ARBA00022741"/>
    </source>
</evidence>
<dbReference type="GO" id="GO:0000155">
    <property type="term" value="F:phosphorelay sensor kinase activity"/>
    <property type="evidence" value="ECO:0007669"/>
    <property type="project" value="InterPro"/>
</dbReference>
<dbReference type="InterPro" id="IPR005467">
    <property type="entry name" value="His_kinase_dom"/>
</dbReference>
<dbReference type="PRINTS" id="PR00344">
    <property type="entry name" value="BCTRLSENSOR"/>
</dbReference>
<dbReference type="Pfam" id="PF00672">
    <property type="entry name" value="HAMP"/>
    <property type="match status" value="1"/>
</dbReference>
<evidence type="ECO:0000256" key="5">
    <source>
        <dbReference type="ARBA" id="ARBA00022553"/>
    </source>
</evidence>
<keyword evidence="8 13" id="KW-0418">Kinase</keyword>
<comment type="caution">
    <text evidence="13">The sequence shown here is derived from an EMBL/GenBank/DDBJ whole genome shotgun (WGS) entry which is preliminary data.</text>
</comment>
<evidence type="ECO:0000259" key="12">
    <source>
        <dbReference type="PROSITE" id="PS50885"/>
    </source>
</evidence>
<dbReference type="SMART" id="SM00388">
    <property type="entry name" value="HisKA"/>
    <property type="match status" value="1"/>
</dbReference>
<evidence type="ECO:0000313" key="13">
    <source>
        <dbReference type="EMBL" id="PZR14521.1"/>
    </source>
</evidence>
<dbReference type="Pfam" id="PF00512">
    <property type="entry name" value="HisKA"/>
    <property type="match status" value="1"/>
</dbReference>
<reference evidence="13 14" key="1">
    <citation type="submission" date="2017-08" db="EMBL/GenBank/DDBJ databases">
        <title>Infants hospitalized years apart are colonized by the same room-sourced microbial strains.</title>
        <authorList>
            <person name="Brooks B."/>
            <person name="Olm M.R."/>
            <person name="Firek B.A."/>
            <person name="Baker R."/>
            <person name="Thomas B.C."/>
            <person name="Morowitz M.J."/>
            <person name="Banfield J.F."/>
        </authorList>
    </citation>
    <scope>NUCLEOTIDE SEQUENCE [LARGE SCALE GENOMIC DNA]</scope>
    <source>
        <strain evidence="13">S2_003_000_R2_14</strain>
    </source>
</reference>
<keyword evidence="10" id="KW-1133">Transmembrane helix</keyword>
<keyword evidence="10" id="KW-0472">Membrane</keyword>
<keyword evidence="10" id="KW-0812">Transmembrane</keyword>
<keyword evidence="4" id="KW-1003">Cell membrane</keyword>
<dbReference type="GO" id="GO:0005524">
    <property type="term" value="F:ATP binding"/>
    <property type="evidence" value="ECO:0007669"/>
    <property type="project" value="UniProtKB-KW"/>
</dbReference>